<proteinExistence type="predicted"/>
<accession>A0ABR2MH40</accession>
<gene>
    <name evidence="1" type="ORF">KSP40_PGU006798</name>
</gene>
<organism evidence="1 2">
    <name type="scientific">Platanthera guangdongensis</name>
    <dbReference type="NCBI Taxonomy" id="2320717"/>
    <lineage>
        <taxon>Eukaryota</taxon>
        <taxon>Viridiplantae</taxon>
        <taxon>Streptophyta</taxon>
        <taxon>Embryophyta</taxon>
        <taxon>Tracheophyta</taxon>
        <taxon>Spermatophyta</taxon>
        <taxon>Magnoliopsida</taxon>
        <taxon>Liliopsida</taxon>
        <taxon>Asparagales</taxon>
        <taxon>Orchidaceae</taxon>
        <taxon>Orchidoideae</taxon>
        <taxon>Orchideae</taxon>
        <taxon>Orchidinae</taxon>
        <taxon>Platanthera</taxon>
    </lineage>
</organism>
<evidence type="ECO:0000313" key="2">
    <source>
        <dbReference type="Proteomes" id="UP001412067"/>
    </source>
</evidence>
<dbReference type="EMBL" id="JBBWWR010000007">
    <property type="protein sequence ID" value="KAK8963464.1"/>
    <property type="molecule type" value="Genomic_DNA"/>
</dbReference>
<comment type="caution">
    <text evidence="1">The sequence shown here is derived from an EMBL/GenBank/DDBJ whole genome shotgun (WGS) entry which is preliminary data.</text>
</comment>
<protein>
    <submittedName>
        <fullName evidence="1">Uncharacterized protein</fullName>
    </submittedName>
</protein>
<sequence length="74" mass="8380">MSLNANELWVDIAEAQVFKDSKWRGGTWDLVQFQKGGVTDWDAVIDAGRSIKSIGDTKKYFKGRDASCHHHPFL</sequence>
<evidence type="ECO:0000313" key="1">
    <source>
        <dbReference type="EMBL" id="KAK8963464.1"/>
    </source>
</evidence>
<dbReference type="Proteomes" id="UP001412067">
    <property type="component" value="Unassembled WGS sequence"/>
</dbReference>
<name>A0ABR2MH40_9ASPA</name>
<reference evidence="1 2" key="1">
    <citation type="journal article" date="2022" name="Nat. Plants">
        <title>Genomes of leafy and leafless Platanthera orchids illuminate the evolution of mycoheterotrophy.</title>
        <authorList>
            <person name="Li M.H."/>
            <person name="Liu K.W."/>
            <person name="Li Z."/>
            <person name="Lu H.C."/>
            <person name="Ye Q.L."/>
            <person name="Zhang D."/>
            <person name="Wang J.Y."/>
            <person name="Li Y.F."/>
            <person name="Zhong Z.M."/>
            <person name="Liu X."/>
            <person name="Yu X."/>
            <person name="Liu D.K."/>
            <person name="Tu X.D."/>
            <person name="Liu B."/>
            <person name="Hao Y."/>
            <person name="Liao X.Y."/>
            <person name="Jiang Y.T."/>
            <person name="Sun W.H."/>
            <person name="Chen J."/>
            <person name="Chen Y.Q."/>
            <person name="Ai Y."/>
            <person name="Zhai J.W."/>
            <person name="Wu S.S."/>
            <person name="Zhou Z."/>
            <person name="Hsiao Y.Y."/>
            <person name="Wu W.L."/>
            <person name="Chen Y.Y."/>
            <person name="Lin Y.F."/>
            <person name="Hsu J.L."/>
            <person name="Li C.Y."/>
            <person name="Wang Z.W."/>
            <person name="Zhao X."/>
            <person name="Zhong W.Y."/>
            <person name="Ma X.K."/>
            <person name="Ma L."/>
            <person name="Huang J."/>
            <person name="Chen G.Z."/>
            <person name="Huang M.Z."/>
            <person name="Huang L."/>
            <person name="Peng D.H."/>
            <person name="Luo Y.B."/>
            <person name="Zou S.Q."/>
            <person name="Chen S.P."/>
            <person name="Lan S."/>
            <person name="Tsai W.C."/>
            <person name="Van de Peer Y."/>
            <person name="Liu Z.J."/>
        </authorList>
    </citation>
    <scope>NUCLEOTIDE SEQUENCE [LARGE SCALE GENOMIC DNA]</scope>
    <source>
        <strain evidence="1">Lor288</strain>
    </source>
</reference>
<keyword evidence="2" id="KW-1185">Reference proteome</keyword>